<reference evidence="2" key="1">
    <citation type="submission" date="2017-05" db="EMBL/GenBank/DDBJ databases">
        <title>Complete and WGS of Bordetella genogroups.</title>
        <authorList>
            <person name="Spilker T."/>
            <person name="Lipuma J."/>
        </authorList>
    </citation>
    <scope>NUCLEOTIDE SEQUENCE [LARGE SCALE GENOMIC DNA]</scope>
    <source>
        <strain evidence="2">AU6712</strain>
    </source>
</reference>
<evidence type="ECO:0000313" key="1">
    <source>
        <dbReference type="EMBL" id="OZI75116.1"/>
    </source>
</evidence>
<dbReference type="Pfam" id="PF08020">
    <property type="entry name" value="DUF1706"/>
    <property type="match status" value="1"/>
</dbReference>
<proteinExistence type="predicted"/>
<name>A0A261VLW9_9BORD</name>
<dbReference type="AlphaFoldDB" id="A0A261VLW9"/>
<gene>
    <name evidence="1" type="ORF">CAL22_11965</name>
</gene>
<dbReference type="InterPro" id="IPR034660">
    <property type="entry name" value="DinB/YfiT-like"/>
</dbReference>
<accession>A0A261VLW9</accession>
<dbReference type="Proteomes" id="UP000216429">
    <property type="component" value="Unassembled WGS sequence"/>
</dbReference>
<organism evidence="1 2">
    <name type="scientific">Bordetella genomosp. 12</name>
    <dbReference type="NCBI Taxonomy" id="463035"/>
    <lineage>
        <taxon>Bacteria</taxon>
        <taxon>Pseudomonadati</taxon>
        <taxon>Pseudomonadota</taxon>
        <taxon>Betaproteobacteria</taxon>
        <taxon>Burkholderiales</taxon>
        <taxon>Alcaligenaceae</taxon>
        <taxon>Bordetella</taxon>
    </lineage>
</organism>
<comment type="caution">
    <text evidence="1">The sequence shown here is derived from an EMBL/GenBank/DDBJ whole genome shotgun (WGS) entry which is preliminary data.</text>
</comment>
<keyword evidence="2" id="KW-1185">Reference proteome</keyword>
<evidence type="ECO:0000313" key="2">
    <source>
        <dbReference type="Proteomes" id="UP000216429"/>
    </source>
</evidence>
<dbReference type="InterPro" id="IPR012550">
    <property type="entry name" value="DUF1706"/>
</dbReference>
<dbReference type="Gene3D" id="1.20.120.450">
    <property type="entry name" value="dinb family like domain"/>
    <property type="match status" value="1"/>
</dbReference>
<dbReference type="EMBL" id="NEVU01000002">
    <property type="protein sequence ID" value="OZI75116.1"/>
    <property type="molecule type" value="Genomic_DNA"/>
</dbReference>
<protein>
    <submittedName>
        <fullName evidence="1">Uncharacterized protein</fullName>
    </submittedName>
</protein>
<sequence length="106" mass="11939">MAVPQDKQELLDAIRTTYQKLVAALARVPPERTREATLAGHAQGTRVALAVKAVQSCNGRSIWAYARLAAVDCTKACRPRRWWFVSCTSRRTVRRRVARPCRCSNL</sequence>